<dbReference type="EMBL" id="JAVHJL010000012">
    <property type="protein sequence ID" value="KAK6495756.1"/>
    <property type="molecule type" value="Genomic_DNA"/>
</dbReference>
<dbReference type="AlphaFoldDB" id="A0AAV9VTQ5"/>
<reference evidence="2 3" key="1">
    <citation type="submission" date="2023-08" db="EMBL/GenBank/DDBJ databases">
        <authorList>
            <person name="Palmer J.M."/>
        </authorList>
    </citation>
    <scope>NUCLEOTIDE SEQUENCE [LARGE SCALE GENOMIC DNA]</scope>
    <source>
        <strain evidence="2 3">TWF481</strain>
    </source>
</reference>
<sequence length="597" mass="65284">MSCYISSSNQHGGSVPSTLSQCVQGNPSDLSIYPEFDIYDFLFSGISESSMAPANGLLSDTSHLWPPSTCGDSSAAWADYEDWGLNSFLNPSALELDLLDPVFQEIVTTEPAGAPSEPTVSQPDLSFLSPSRTRVSQQSAIEEAHRLLNQAISLEPDNPETPRQSPSANSIAIDSQHPKPLETLVNIQEAPIQSHSLGICSKGSGGTVNLGEISDPEGKYCSKSENSTLESGQVLYVTPEPDRELGLEVRPRSSPCRMPENGEHALVSLEAGRDFSRQNPSLPESHYTKADGNIINGPPSINANDGGRKIAARPPQMSNTVVDLTDGQSSTSELPDIESQASCQKKHRYHNMSESPPSHILRKRKRSSHLALSPQFNEAKVPRLIKRLGRKRKHNSIKARFSRPGGPPQSDLIKQNNLKSNPNRKADIYDEKPDSIIEFDHMISPRPAKNIKRTRRNDPIVDEAVGSTNFKSGLSEYGGMDVNSNSRDDICNEITDSERNLLLQSDEINSSLPANPKRIKRRKYTHSTEASEEDAIADGYDKNRILLHFPQGQVYLNFAISVGGAQLVDISSLGEEEASAKRKPSATLRTGTIVGHH</sequence>
<feature type="compositionally biased region" description="Polar residues" evidence="1">
    <location>
        <begin position="316"/>
        <end position="343"/>
    </location>
</feature>
<feature type="compositionally biased region" description="Polar residues" evidence="1">
    <location>
        <begin position="161"/>
        <end position="173"/>
    </location>
</feature>
<accession>A0AAV9VTQ5</accession>
<gene>
    <name evidence="2" type="ORF">TWF481_002803</name>
</gene>
<feature type="compositionally biased region" description="Polar residues" evidence="1">
    <location>
        <begin position="412"/>
        <end position="423"/>
    </location>
</feature>
<name>A0AAV9VTQ5_9PEZI</name>
<keyword evidence="3" id="KW-1185">Reference proteome</keyword>
<proteinExistence type="predicted"/>
<feature type="compositionally biased region" description="Basic residues" evidence="1">
    <location>
        <begin position="387"/>
        <end position="401"/>
    </location>
</feature>
<evidence type="ECO:0000256" key="1">
    <source>
        <dbReference type="SAM" id="MobiDB-lite"/>
    </source>
</evidence>
<protein>
    <submittedName>
        <fullName evidence="2">Uncharacterized protein</fullName>
    </submittedName>
</protein>
<evidence type="ECO:0000313" key="3">
    <source>
        <dbReference type="Proteomes" id="UP001370758"/>
    </source>
</evidence>
<feature type="region of interest" description="Disordered" evidence="1">
    <location>
        <begin position="387"/>
        <end position="427"/>
    </location>
</feature>
<organism evidence="2 3">
    <name type="scientific">Arthrobotrys musiformis</name>
    <dbReference type="NCBI Taxonomy" id="47236"/>
    <lineage>
        <taxon>Eukaryota</taxon>
        <taxon>Fungi</taxon>
        <taxon>Dikarya</taxon>
        <taxon>Ascomycota</taxon>
        <taxon>Pezizomycotina</taxon>
        <taxon>Orbiliomycetes</taxon>
        <taxon>Orbiliales</taxon>
        <taxon>Orbiliaceae</taxon>
        <taxon>Arthrobotrys</taxon>
    </lineage>
</organism>
<evidence type="ECO:0000313" key="2">
    <source>
        <dbReference type="EMBL" id="KAK6495756.1"/>
    </source>
</evidence>
<dbReference type="Proteomes" id="UP001370758">
    <property type="component" value="Unassembled WGS sequence"/>
</dbReference>
<feature type="region of interest" description="Disordered" evidence="1">
    <location>
        <begin position="575"/>
        <end position="597"/>
    </location>
</feature>
<comment type="caution">
    <text evidence="2">The sequence shown here is derived from an EMBL/GenBank/DDBJ whole genome shotgun (WGS) entry which is preliminary data.</text>
</comment>
<feature type="region of interest" description="Disordered" evidence="1">
    <location>
        <begin position="155"/>
        <end position="174"/>
    </location>
</feature>
<feature type="region of interest" description="Disordered" evidence="1">
    <location>
        <begin position="303"/>
        <end position="375"/>
    </location>
</feature>